<reference evidence="1" key="2">
    <citation type="submission" date="2021-04" db="EMBL/GenBank/DDBJ databases">
        <authorList>
            <person name="Gilroy R."/>
        </authorList>
    </citation>
    <scope>NUCLEOTIDE SEQUENCE</scope>
    <source>
        <strain evidence="1">ChiHejej3B27-3195</strain>
    </source>
</reference>
<organism evidence="1 2">
    <name type="scientific">Candidatus Nesterenkonia stercoripullorum</name>
    <dbReference type="NCBI Taxonomy" id="2838701"/>
    <lineage>
        <taxon>Bacteria</taxon>
        <taxon>Bacillati</taxon>
        <taxon>Actinomycetota</taxon>
        <taxon>Actinomycetes</taxon>
        <taxon>Micrococcales</taxon>
        <taxon>Micrococcaceae</taxon>
        <taxon>Nesterenkonia</taxon>
    </lineage>
</organism>
<dbReference type="Proteomes" id="UP000824151">
    <property type="component" value="Unassembled WGS sequence"/>
</dbReference>
<dbReference type="EMBL" id="DXGD01000302">
    <property type="protein sequence ID" value="HIX00107.1"/>
    <property type="molecule type" value="Genomic_DNA"/>
</dbReference>
<sequence length="95" mass="10543">QFWTMAINGLTAAEKEMTSRKYAESMTAQAREEVAAWLELLDGEGALRESPTRHHVHFLWAVVDGLLIGRIAAEGHLSEEEERAVIEQAVAAVLK</sequence>
<evidence type="ECO:0000313" key="1">
    <source>
        <dbReference type="EMBL" id="HIX00107.1"/>
    </source>
</evidence>
<proteinExistence type="predicted"/>
<dbReference type="Gene3D" id="1.10.357.10">
    <property type="entry name" value="Tetracycline Repressor, domain 2"/>
    <property type="match status" value="1"/>
</dbReference>
<comment type="caution">
    <text evidence="1">The sequence shown here is derived from an EMBL/GenBank/DDBJ whole genome shotgun (WGS) entry which is preliminary data.</text>
</comment>
<reference evidence="1" key="1">
    <citation type="journal article" date="2021" name="PeerJ">
        <title>Extensive microbial diversity within the chicken gut microbiome revealed by metagenomics and culture.</title>
        <authorList>
            <person name="Gilroy R."/>
            <person name="Ravi A."/>
            <person name="Getino M."/>
            <person name="Pursley I."/>
            <person name="Horton D.L."/>
            <person name="Alikhan N.F."/>
            <person name="Baker D."/>
            <person name="Gharbi K."/>
            <person name="Hall N."/>
            <person name="Watson M."/>
            <person name="Adriaenssens E.M."/>
            <person name="Foster-Nyarko E."/>
            <person name="Jarju S."/>
            <person name="Secka A."/>
            <person name="Antonio M."/>
            <person name="Oren A."/>
            <person name="Chaudhuri R.R."/>
            <person name="La Ragione R."/>
            <person name="Hildebrand F."/>
            <person name="Pallen M.J."/>
        </authorList>
    </citation>
    <scope>NUCLEOTIDE SEQUENCE</scope>
    <source>
        <strain evidence="1">ChiHejej3B27-3195</strain>
    </source>
</reference>
<accession>A0A9D1UTI7</accession>
<dbReference type="SUPFAM" id="SSF48498">
    <property type="entry name" value="Tetracyclin repressor-like, C-terminal domain"/>
    <property type="match status" value="1"/>
</dbReference>
<dbReference type="AlphaFoldDB" id="A0A9D1UTI7"/>
<protein>
    <submittedName>
        <fullName evidence="1">Uncharacterized protein</fullName>
    </submittedName>
</protein>
<evidence type="ECO:0000313" key="2">
    <source>
        <dbReference type="Proteomes" id="UP000824151"/>
    </source>
</evidence>
<dbReference type="InterPro" id="IPR036271">
    <property type="entry name" value="Tet_transcr_reg_TetR-rel_C_sf"/>
</dbReference>
<name>A0A9D1UTI7_9MICC</name>
<gene>
    <name evidence="1" type="ORF">H9871_08165</name>
</gene>
<feature type="non-terminal residue" evidence="1">
    <location>
        <position position="1"/>
    </location>
</feature>